<feature type="transmembrane region" description="Helical" evidence="1">
    <location>
        <begin position="21"/>
        <end position="45"/>
    </location>
</feature>
<name>A0ABS8YCK3_9BACL</name>
<evidence type="ECO:0000256" key="1">
    <source>
        <dbReference type="SAM" id="Phobius"/>
    </source>
</evidence>
<keyword evidence="1" id="KW-0472">Membrane</keyword>
<dbReference type="Proteomes" id="UP001199916">
    <property type="component" value="Unassembled WGS sequence"/>
</dbReference>
<proteinExistence type="predicted"/>
<keyword evidence="1" id="KW-0812">Transmembrane</keyword>
<protein>
    <recommendedName>
        <fullName evidence="4">RING-type E3 ubiquitin transferase</fullName>
    </recommendedName>
</protein>
<organism evidence="2 3">
    <name type="scientific">Paenibacillus profundus</name>
    <dbReference type="NCBI Taxonomy" id="1173085"/>
    <lineage>
        <taxon>Bacteria</taxon>
        <taxon>Bacillati</taxon>
        <taxon>Bacillota</taxon>
        <taxon>Bacilli</taxon>
        <taxon>Bacillales</taxon>
        <taxon>Paenibacillaceae</taxon>
        <taxon>Paenibacillus</taxon>
    </lineage>
</organism>
<sequence>MMTKRGYAATSKRNVRRTAKRGVSGWFIFFLIADLLVFGGFGLMYSESKGWENALEQAQEVQALGPDTRGIVAVTGPLQSVLPARDEHLADDYALLVKQEREWSCNSRKCAYTIRYISTVGSTEGLTINGIPLMSSVYRLTDQLIILGEEVLSQSGQTVKDRQVLILEPKGKALSYEGVAWGQQVTVVGEAKEGKLVPMQFPNGSDAVTFAGMTPHHPSEEVEMPKAGYVVGDSLEAVRQHEAGMQHTLAWVALFAAVLFVPATLFTAPWPDRSRRRRG</sequence>
<evidence type="ECO:0000313" key="2">
    <source>
        <dbReference type="EMBL" id="MCE5169751.1"/>
    </source>
</evidence>
<dbReference type="EMBL" id="JAJNBZ010000006">
    <property type="protein sequence ID" value="MCE5169751.1"/>
    <property type="molecule type" value="Genomic_DNA"/>
</dbReference>
<evidence type="ECO:0000313" key="3">
    <source>
        <dbReference type="Proteomes" id="UP001199916"/>
    </source>
</evidence>
<reference evidence="2 3" key="1">
    <citation type="submission" date="2021-11" db="EMBL/GenBank/DDBJ databases">
        <title>Draft genome sequence of Paenibacillus profundus YoMME, a new Gram-positive bacteria with exoelectrogenic properties.</title>
        <authorList>
            <person name="Hubenova Y."/>
            <person name="Hubenova E."/>
            <person name="Manasiev Y."/>
            <person name="Peykov S."/>
            <person name="Mitov M."/>
        </authorList>
    </citation>
    <scope>NUCLEOTIDE SEQUENCE [LARGE SCALE GENOMIC DNA]</scope>
    <source>
        <strain evidence="2 3">YoMME</strain>
    </source>
</reference>
<gene>
    <name evidence="2" type="ORF">LQV63_10535</name>
</gene>
<comment type="caution">
    <text evidence="2">The sequence shown here is derived from an EMBL/GenBank/DDBJ whole genome shotgun (WGS) entry which is preliminary data.</text>
</comment>
<evidence type="ECO:0008006" key="4">
    <source>
        <dbReference type="Google" id="ProtNLM"/>
    </source>
</evidence>
<keyword evidence="1" id="KW-1133">Transmembrane helix</keyword>
<dbReference type="RefSeq" id="WP_233696658.1">
    <property type="nucleotide sequence ID" value="NZ_JAJNBZ010000006.1"/>
</dbReference>
<accession>A0ABS8YCK3</accession>
<feature type="transmembrane region" description="Helical" evidence="1">
    <location>
        <begin position="249"/>
        <end position="268"/>
    </location>
</feature>
<keyword evidence="3" id="KW-1185">Reference proteome</keyword>